<keyword evidence="1" id="KW-0472">Membrane</keyword>
<organism evidence="2 3">
    <name type="scientific">Alishewanella longhuensis</name>
    <dbReference type="NCBI Taxonomy" id="1091037"/>
    <lineage>
        <taxon>Bacteria</taxon>
        <taxon>Pseudomonadati</taxon>
        <taxon>Pseudomonadota</taxon>
        <taxon>Gammaproteobacteria</taxon>
        <taxon>Alteromonadales</taxon>
        <taxon>Alteromonadaceae</taxon>
        <taxon>Alishewanella</taxon>
    </lineage>
</organism>
<proteinExistence type="predicted"/>
<comment type="caution">
    <text evidence="2">The sequence shown here is derived from an EMBL/GenBank/DDBJ whole genome shotgun (WGS) entry which is preliminary data.</text>
</comment>
<dbReference type="RefSeq" id="WP_229833490.1">
    <property type="nucleotide sequence ID" value="NZ_BNAO01000003.1"/>
</dbReference>
<sequence>MTARGFTLTELIIVMVILAILAIGASSYLGIGARMYSEASEREQLLSSGRFAAERLVRELRGAAPNSVRIAQSAGISCVEFAPIVSSGLYQQLPVTPESDKTLGLLHMSWQADFLGLPFTVYPLTPADIYSTSGATISLDGTLQADADANAATVQIALATAHSFPKSSPEQRFYLLAASPTSFCYNALTQELRRYQSYAYLAAQPLPPAAAGILMAKNVRAVSFTAVPASLSRNNVVNVMLRFGASNVDDLYFNYEVHIPNVP</sequence>
<dbReference type="Gene3D" id="3.30.700.10">
    <property type="entry name" value="Glycoprotein, Type 4 Pilin"/>
    <property type="match status" value="1"/>
</dbReference>
<keyword evidence="3" id="KW-1185">Reference proteome</keyword>
<evidence type="ECO:0008006" key="4">
    <source>
        <dbReference type="Google" id="ProtNLM"/>
    </source>
</evidence>
<dbReference type="Pfam" id="PF07963">
    <property type="entry name" value="N_methyl"/>
    <property type="match status" value="1"/>
</dbReference>
<dbReference type="SUPFAM" id="SSF54523">
    <property type="entry name" value="Pili subunits"/>
    <property type="match status" value="1"/>
</dbReference>
<dbReference type="InterPro" id="IPR012902">
    <property type="entry name" value="N_methyl_site"/>
</dbReference>
<accession>A0ABQ3KYN8</accession>
<evidence type="ECO:0000256" key="1">
    <source>
        <dbReference type="SAM" id="Phobius"/>
    </source>
</evidence>
<dbReference type="NCBIfam" id="TIGR02532">
    <property type="entry name" value="IV_pilin_GFxxxE"/>
    <property type="match status" value="1"/>
</dbReference>
<dbReference type="InterPro" id="IPR045584">
    <property type="entry name" value="Pilin-like"/>
</dbReference>
<keyword evidence="1" id="KW-0812">Transmembrane</keyword>
<name>A0ABQ3KYN8_9ALTE</name>
<evidence type="ECO:0000313" key="3">
    <source>
        <dbReference type="Proteomes" id="UP000659697"/>
    </source>
</evidence>
<dbReference type="EMBL" id="BNAO01000003">
    <property type="protein sequence ID" value="GHG67783.1"/>
    <property type="molecule type" value="Genomic_DNA"/>
</dbReference>
<protein>
    <recommendedName>
        <fullName evidence="4">MSHA biogenesis protein MshO</fullName>
    </recommendedName>
</protein>
<keyword evidence="1" id="KW-1133">Transmembrane helix</keyword>
<evidence type="ECO:0000313" key="2">
    <source>
        <dbReference type="EMBL" id="GHG67783.1"/>
    </source>
</evidence>
<gene>
    <name evidence="2" type="ORF">GCM10010919_16750</name>
</gene>
<feature type="transmembrane region" description="Helical" evidence="1">
    <location>
        <begin position="12"/>
        <end position="31"/>
    </location>
</feature>
<dbReference type="Proteomes" id="UP000659697">
    <property type="component" value="Unassembled WGS sequence"/>
</dbReference>
<reference evidence="3" key="1">
    <citation type="journal article" date="2019" name="Int. J. Syst. Evol. Microbiol.">
        <title>The Global Catalogue of Microorganisms (GCM) 10K type strain sequencing project: providing services to taxonomists for standard genome sequencing and annotation.</title>
        <authorList>
            <consortium name="The Broad Institute Genomics Platform"/>
            <consortium name="The Broad Institute Genome Sequencing Center for Infectious Disease"/>
            <person name="Wu L."/>
            <person name="Ma J."/>
        </authorList>
    </citation>
    <scope>NUCLEOTIDE SEQUENCE [LARGE SCALE GENOMIC DNA]</scope>
    <source>
        <strain evidence="3">CGMCC 1.7003</strain>
    </source>
</reference>